<dbReference type="Proteomes" id="UP000789759">
    <property type="component" value="Unassembled WGS sequence"/>
</dbReference>
<protein>
    <submittedName>
        <fullName evidence="1">12708_t:CDS:1</fullName>
    </submittedName>
</protein>
<sequence>MTKTSSSSNLPPLESTEIFSDKEEEEYMPVLTSCQCFLNNSGLDKEEDEDAESDINHYFKKLELLLSHIQDDSKQLYTPALNVLVLSLCESGYTFTFLPTSHVFPSDVEKNLRQIGIGACSTVQKIASGFSKELKVKKTFNLTKIVWLPIEKKLRIPKIIDDYNHYMNSVDIADQLRSYYNMQQMEQKDFSLELI</sequence>
<keyword evidence="2" id="KW-1185">Reference proteome</keyword>
<reference evidence="1" key="1">
    <citation type="submission" date="2021-06" db="EMBL/GenBank/DDBJ databases">
        <authorList>
            <person name="Kallberg Y."/>
            <person name="Tangrot J."/>
            <person name="Rosling A."/>
        </authorList>
    </citation>
    <scope>NUCLEOTIDE SEQUENCE</scope>
    <source>
        <strain evidence="1">FL966</strain>
    </source>
</reference>
<gene>
    <name evidence="1" type="ORF">CPELLU_LOCUS3200</name>
</gene>
<organism evidence="1 2">
    <name type="scientific">Cetraspora pellucida</name>
    <dbReference type="NCBI Taxonomy" id="1433469"/>
    <lineage>
        <taxon>Eukaryota</taxon>
        <taxon>Fungi</taxon>
        <taxon>Fungi incertae sedis</taxon>
        <taxon>Mucoromycota</taxon>
        <taxon>Glomeromycotina</taxon>
        <taxon>Glomeromycetes</taxon>
        <taxon>Diversisporales</taxon>
        <taxon>Gigasporaceae</taxon>
        <taxon>Cetraspora</taxon>
    </lineage>
</organism>
<accession>A0A9N9A471</accession>
<proteinExistence type="predicted"/>
<evidence type="ECO:0000313" key="1">
    <source>
        <dbReference type="EMBL" id="CAG8517061.1"/>
    </source>
</evidence>
<evidence type="ECO:0000313" key="2">
    <source>
        <dbReference type="Proteomes" id="UP000789759"/>
    </source>
</evidence>
<dbReference type="AlphaFoldDB" id="A0A9N9A471"/>
<comment type="caution">
    <text evidence="1">The sequence shown here is derived from an EMBL/GenBank/DDBJ whole genome shotgun (WGS) entry which is preliminary data.</text>
</comment>
<dbReference type="OrthoDB" id="2430719at2759"/>
<dbReference type="EMBL" id="CAJVQA010001516">
    <property type="protein sequence ID" value="CAG8517061.1"/>
    <property type="molecule type" value="Genomic_DNA"/>
</dbReference>
<name>A0A9N9A471_9GLOM</name>